<evidence type="ECO:0000256" key="7">
    <source>
        <dbReference type="SAM" id="MobiDB-lite"/>
    </source>
</evidence>
<keyword evidence="4 8" id="KW-0812">Transmembrane</keyword>
<dbReference type="RefSeq" id="XP_052948686.1">
    <property type="nucleotide sequence ID" value="XM_053091777.1"/>
</dbReference>
<feature type="compositionally biased region" description="Basic and acidic residues" evidence="7">
    <location>
        <begin position="291"/>
        <end position="303"/>
    </location>
</feature>
<dbReference type="Pfam" id="PF04239">
    <property type="entry name" value="DUF421"/>
    <property type="match status" value="1"/>
</dbReference>
<feature type="domain" description="YetF C-terminal" evidence="9">
    <location>
        <begin position="109"/>
        <end position="180"/>
    </location>
</feature>
<comment type="caution">
    <text evidence="10">The sequence shown here is derived from an EMBL/GenBank/DDBJ whole genome shotgun (WGS) entry which is preliminary data.</text>
</comment>
<comment type="subcellular location">
    <subcellularLocation>
        <location evidence="1">Cell membrane</location>
        <topology evidence="1">Multi-pass membrane protein</topology>
    </subcellularLocation>
</comment>
<dbReference type="AlphaFoldDB" id="A0AA38LYF7"/>
<dbReference type="Gene3D" id="3.30.240.20">
    <property type="entry name" value="bsu07140 like domains"/>
    <property type="match status" value="1"/>
</dbReference>
<proteinExistence type="inferred from homology"/>
<dbReference type="GeneID" id="77730982"/>
<evidence type="ECO:0000313" key="10">
    <source>
        <dbReference type="EMBL" id="KAI9638909.1"/>
    </source>
</evidence>
<dbReference type="InterPro" id="IPR023090">
    <property type="entry name" value="UPF0702_alpha/beta_dom_sf"/>
</dbReference>
<evidence type="ECO:0000256" key="5">
    <source>
        <dbReference type="ARBA" id="ARBA00022989"/>
    </source>
</evidence>
<feature type="compositionally biased region" description="Basic and acidic residues" evidence="7">
    <location>
        <begin position="193"/>
        <end position="207"/>
    </location>
</feature>
<evidence type="ECO:0000256" key="4">
    <source>
        <dbReference type="ARBA" id="ARBA00022692"/>
    </source>
</evidence>
<name>A0AA38LYF7_9TREE</name>
<evidence type="ECO:0000256" key="1">
    <source>
        <dbReference type="ARBA" id="ARBA00004651"/>
    </source>
</evidence>
<organism evidence="10 11">
    <name type="scientific">Dioszegia hungarica</name>
    <dbReference type="NCBI Taxonomy" id="4972"/>
    <lineage>
        <taxon>Eukaryota</taxon>
        <taxon>Fungi</taxon>
        <taxon>Dikarya</taxon>
        <taxon>Basidiomycota</taxon>
        <taxon>Agaricomycotina</taxon>
        <taxon>Tremellomycetes</taxon>
        <taxon>Tremellales</taxon>
        <taxon>Bulleribasidiaceae</taxon>
        <taxon>Dioszegia</taxon>
    </lineage>
</organism>
<dbReference type="InterPro" id="IPR007353">
    <property type="entry name" value="DUF421"/>
</dbReference>
<keyword evidence="11" id="KW-1185">Reference proteome</keyword>
<dbReference type="EMBL" id="JAKWFO010000002">
    <property type="protein sequence ID" value="KAI9638909.1"/>
    <property type="molecule type" value="Genomic_DNA"/>
</dbReference>
<dbReference type="PANTHER" id="PTHR34582:SF6">
    <property type="entry name" value="UPF0702 TRANSMEMBRANE PROTEIN YCAP"/>
    <property type="match status" value="1"/>
</dbReference>
<feature type="region of interest" description="Disordered" evidence="7">
    <location>
        <begin position="193"/>
        <end position="303"/>
    </location>
</feature>
<evidence type="ECO:0000256" key="8">
    <source>
        <dbReference type="SAM" id="Phobius"/>
    </source>
</evidence>
<dbReference type="GO" id="GO:0005886">
    <property type="term" value="C:plasma membrane"/>
    <property type="evidence" value="ECO:0007669"/>
    <property type="project" value="UniProtKB-SubCell"/>
</dbReference>
<reference evidence="10" key="1">
    <citation type="journal article" date="2022" name="G3 (Bethesda)">
        <title>High quality genome of the basidiomycete yeast Dioszegia hungarica PDD-24b-2 isolated from cloud water.</title>
        <authorList>
            <person name="Jarrige D."/>
            <person name="Haridas S."/>
            <person name="Bleykasten-Grosshans C."/>
            <person name="Joly M."/>
            <person name="Nadalig T."/>
            <person name="Sancelme M."/>
            <person name="Vuilleumier S."/>
            <person name="Grigoriev I.V."/>
            <person name="Amato P."/>
            <person name="Bringel F."/>
        </authorList>
    </citation>
    <scope>NUCLEOTIDE SEQUENCE</scope>
    <source>
        <strain evidence="10">PDD-24b-2</strain>
    </source>
</reference>
<feature type="transmembrane region" description="Helical" evidence="8">
    <location>
        <begin position="56"/>
        <end position="74"/>
    </location>
</feature>
<accession>A0AA38LYF7</accession>
<comment type="similarity">
    <text evidence="2">Belongs to the UPF0702 family.</text>
</comment>
<evidence type="ECO:0000256" key="2">
    <source>
        <dbReference type="ARBA" id="ARBA00006448"/>
    </source>
</evidence>
<evidence type="ECO:0000313" key="11">
    <source>
        <dbReference type="Proteomes" id="UP001164286"/>
    </source>
</evidence>
<evidence type="ECO:0000256" key="6">
    <source>
        <dbReference type="ARBA" id="ARBA00023136"/>
    </source>
</evidence>
<dbReference type="Proteomes" id="UP001164286">
    <property type="component" value="Unassembled WGS sequence"/>
</dbReference>
<feature type="compositionally biased region" description="Basic and acidic residues" evidence="7">
    <location>
        <begin position="224"/>
        <end position="233"/>
    </location>
</feature>
<sequence length="303" mass="33052">MTTTSLTPYLGEGLLNVGDFFKFESILHPFAIGSIAILSLFAYLRVSSNRTVAPLTIWDEICSIALGSTLAGIINGNSLLTGLEALAVLLAWQFITSWIGCRFPKAGVLFTKPPLVVAFRGRCLEGLMRKHRITETDLYGAFRSAGIFAVCEVECAVVEPTGVFSIYKTKDLPKDYDSDVLLSIKGYRELVKSDEKEKKKQKEEGMKKGSNSSESSEKPKHKRSSSEAERQSAESDDGSDGVHSEGSKSGRGGGSSAKDAQSDSQEEDIADRQKGDESEKKEKEDGDGEKEETKEDKIADQES</sequence>
<feature type="compositionally biased region" description="Basic and acidic residues" evidence="7">
    <location>
        <begin position="270"/>
        <end position="284"/>
    </location>
</feature>
<gene>
    <name evidence="10" type="ORF">MKK02DRAFT_41936</name>
</gene>
<keyword evidence="5 8" id="KW-1133">Transmembrane helix</keyword>
<keyword evidence="3" id="KW-1003">Cell membrane</keyword>
<feature type="transmembrane region" description="Helical" evidence="8">
    <location>
        <begin position="26"/>
        <end position="44"/>
    </location>
</feature>
<evidence type="ECO:0000256" key="3">
    <source>
        <dbReference type="ARBA" id="ARBA00022475"/>
    </source>
</evidence>
<evidence type="ECO:0000259" key="9">
    <source>
        <dbReference type="Pfam" id="PF04239"/>
    </source>
</evidence>
<dbReference type="PANTHER" id="PTHR34582">
    <property type="entry name" value="UPF0702 TRANSMEMBRANE PROTEIN YCAP"/>
    <property type="match status" value="1"/>
</dbReference>
<protein>
    <recommendedName>
        <fullName evidence="9">YetF C-terminal domain-containing protein</fullName>
    </recommendedName>
</protein>
<keyword evidence="6 8" id="KW-0472">Membrane</keyword>